<gene>
    <name evidence="1" type="ORF">LCGC14_0507420</name>
</gene>
<dbReference type="AlphaFoldDB" id="A0A0F9S768"/>
<dbReference type="EMBL" id="LAZR01000609">
    <property type="protein sequence ID" value="KKN62889.1"/>
    <property type="molecule type" value="Genomic_DNA"/>
</dbReference>
<sequence length="221" mass="25301">MIPPTELKYVDAEWTDKYAGDTAIVIGNGESLKKIPRELLNKYPNFGANCIYLFPFQPTYYICIDTRMLRNYPKDIYATAAKAEIAFLSDTHMGEPVEGLEELYQLENAYLCNENTVRFPGEAWWTGGTSAYMALKIAYAMGFSTVILVGCDRDYEWKHFSDDYPEESIEESRKAEFRSGQEYHFVVASIVYKEAGRRIVNLSLPSALDEYFGRGEIEDYA</sequence>
<name>A0A0F9S768_9ZZZZ</name>
<organism evidence="1">
    <name type="scientific">marine sediment metagenome</name>
    <dbReference type="NCBI Taxonomy" id="412755"/>
    <lineage>
        <taxon>unclassified sequences</taxon>
        <taxon>metagenomes</taxon>
        <taxon>ecological metagenomes</taxon>
    </lineage>
</organism>
<reference evidence="1" key="1">
    <citation type="journal article" date="2015" name="Nature">
        <title>Complex archaea that bridge the gap between prokaryotes and eukaryotes.</title>
        <authorList>
            <person name="Spang A."/>
            <person name="Saw J.H."/>
            <person name="Jorgensen S.L."/>
            <person name="Zaremba-Niedzwiedzka K."/>
            <person name="Martijn J."/>
            <person name="Lind A.E."/>
            <person name="van Eijk R."/>
            <person name="Schleper C."/>
            <person name="Guy L."/>
            <person name="Ettema T.J."/>
        </authorList>
    </citation>
    <scope>NUCLEOTIDE SEQUENCE</scope>
</reference>
<proteinExistence type="predicted"/>
<evidence type="ECO:0000313" key="1">
    <source>
        <dbReference type="EMBL" id="KKN62889.1"/>
    </source>
</evidence>
<evidence type="ECO:0008006" key="2">
    <source>
        <dbReference type="Google" id="ProtNLM"/>
    </source>
</evidence>
<protein>
    <recommendedName>
        <fullName evidence="2">DUF115 domain-containing protein</fullName>
    </recommendedName>
</protein>
<accession>A0A0F9S768</accession>
<dbReference type="Gene3D" id="3.90.1480.10">
    <property type="entry name" value="Alpha-2,3-sialyltransferase"/>
    <property type="match status" value="1"/>
</dbReference>
<comment type="caution">
    <text evidence="1">The sequence shown here is derived from an EMBL/GenBank/DDBJ whole genome shotgun (WGS) entry which is preliminary data.</text>
</comment>